<dbReference type="InterPro" id="IPR045276">
    <property type="entry name" value="YbiO_bact"/>
</dbReference>
<keyword evidence="3" id="KW-1003">Cell membrane</keyword>
<dbReference type="PANTHER" id="PTHR30460">
    <property type="entry name" value="MODERATE CONDUCTANCE MECHANOSENSITIVE CHANNEL YBIO"/>
    <property type="match status" value="1"/>
</dbReference>
<comment type="caution">
    <text evidence="10">The sequence shown here is derived from an EMBL/GenBank/DDBJ whole genome shotgun (WGS) entry which is preliminary data.</text>
</comment>
<dbReference type="Gene3D" id="1.10.287.1260">
    <property type="match status" value="1"/>
</dbReference>
<feature type="transmembrane region" description="Helical" evidence="7">
    <location>
        <begin position="98"/>
        <end position="118"/>
    </location>
</feature>
<keyword evidence="4 7" id="KW-0812">Transmembrane</keyword>
<keyword evidence="6 7" id="KW-0472">Membrane</keyword>
<dbReference type="RefSeq" id="WP_124564342.1">
    <property type="nucleotide sequence ID" value="NZ_JARRRY010000002.1"/>
</dbReference>
<dbReference type="Pfam" id="PF00924">
    <property type="entry name" value="MS_channel_2nd"/>
    <property type="match status" value="1"/>
</dbReference>
<accession>A0ABT6H4I4</accession>
<keyword evidence="5 7" id="KW-1133">Transmembrane helix</keyword>
<evidence type="ECO:0000256" key="4">
    <source>
        <dbReference type="ARBA" id="ARBA00022692"/>
    </source>
</evidence>
<sequence>MDVVKWFNTYVMSPDKLVSLGGALLKVIFIFIVARIVIHFVRVAIEKMFRIRSRTPMMRHSERREATLTKLCQNIAVYIIYFIAALTALEAMGIDIKALLAGVSIVGLAVGFGAQNLVKDIVTGFFIIFEDQFSVGDLVKINDTAGTVEEVGLRITKLKAPDGEVFFFANSAITKVANYTLGGKTEIPVPESSS</sequence>
<evidence type="ECO:0000256" key="3">
    <source>
        <dbReference type="ARBA" id="ARBA00022475"/>
    </source>
</evidence>
<evidence type="ECO:0000256" key="2">
    <source>
        <dbReference type="ARBA" id="ARBA00008017"/>
    </source>
</evidence>
<dbReference type="SUPFAM" id="SSF82861">
    <property type="entry name" value="Mechanosensitive channel protein MscS (YggB), transmembrane region"/>
    <property type="match status" value="1"/>
</dbReference>
<protein>
    <submittedName>
        <fullName evidence="10">Mechanosensitive ion channel</fullName>
    </submittedName>
</protein>
<evidence type="ECO:0000256" key="7">
    <source>
        <dbReference type="SAM" id="Phobius"/>
    </source>
</evidence>
<dbReference type="PANTHER" id="PTHR30460:SF0">
    <property type="entry name" value="MODERATE CONDUCTANCE MECHANOSENSITIVE CHANNEL YBIO"/>
    <property type="match status" value="1"/>
</dbReference>
<proteinExistence type="inferred from homology"/>
<dbReference type="InterPro" id="IPR010920">
    <property type="entry name" value="LSM_dom_sf"/>
</dbReference>
<evidence type="ECO:0000313" key="11">
    <source>
        <dbReference type="Proteomes" id="UP001218246"/>
    </source>
</evidence>
<dbReference type="InterPro" id="IPR023408">
    <property type="entry name" value="MscS_beta-dom_sf"/>
</dbReference>
<evidence type="ECO:0000259" key="9">
    <source>
        <dbReference type="Pfam" id="PF21088"/>
    </source>
</evidence>
<dbReference type="Proteomes" id="UP001218246">
    <property type="component" value="Unassembled WGS sequence"/>
</dbReference>
<evidence type="ECO:0000259" key="8">
    <source>
        <dbReference type="Pfam" id="PF00924"/>
    </source>
</evidence>
<dbReference type="Pfam" id="PF21088">
    <property type="entry name" value="MS_channel_1st"/>
    <property type="match status" value="1"/>
</dbReference>
<evidence type="ECO:0000256" key="1">
    <source>
        <dbReference type="ARBA" id="ARBA00004651"/>
    </source>
</evidence>
<dbReference type="EMBL" id="JARULN010000003">
    <property type="protein sequence ID" value="MDG5753545.1"/>
    <property type="molecule type" value="Genomic_DNA"/>
</dbReference>
<keyword evidence="11" id="KW-1185">Reference proteome</keyword>
<dbReference type="InterPro" id="IPR006685">
    <property type="entry name" value="MscS_channel_2nd"/>
</dbReference>
<evidence type="ECO:0000313" key="10">
    <source>
        <dbReference type="EMBL" id="MDG5753545.1"/>
    </source>
</evidence>
<comment type="similarity">
    <text evidence="2">Belongs to the MscS (TC 1.A.23) family.</text>
</comment>
<dbReference type="InterPro" id="IPR049142">
    <property type="entry name" value="MS_channel_1st"/>
</dbReference>
<dbReference type="InterPro" id="IPR011014">
    <property type="entry name" value="MscS_channel_TM-2"/>
</dbReference>
<name>A0ABT6H4I4_9BACI</name>
<feature type="domain" description="Mechanosensitive ion channel MscS" evidence="8">
    <location>
        <begin position="116"/>
        <end position="180"/>
    </location>
</feature>
<reference evidence="10 11" key="1">
    <citation type="submission" date="2023-04" db="EMBL/GenBank/DDBJ databases">
        <title>Ectobacillus antri isolated from activated sludge.</title>
        <authorList>
            <person name="Yan P."/>
            <person name="Liu X."/>
        </authorList>
    </citation>
    <scope>NUCLEOTIDE SEQUENCE [LARGE SCALE GENOMIC DNA]</scope>
    <source>
        <strain evidence="10 11">C18H</strain>
    </source>
</reference>
<evidence type="ECO:0000256" key="5">
    <source>
        <dbReference type="ARBA" id="ARBA00022989"/>
    </source>
</evidence>
<gene>
    <name evidence="10" type="ORF">P6P90_06090</name>
</gene>
<feature type="domain" description="Mechanosensitive ion channel transmembrane helices 2/3" evidence="9">
    <location>
        <begin position="74"/>
        <end position="115"/>
    </location>
</feature>
<organism evidence="10 11">
    <name type="scientific">Ectobacillus antri</name>
    <dbReference type="NCBI Taxonomy" id="2486280"/>
    <lineage>
        <taxon>Bacteria</taxon>
        <taxon>Bacillati</taxon>
        <taxon>Bacillota</taxon>
        <taxon>Bacilli</taxon>
        <taxon>Bacillales</taxon>
        <taxon>Bacillaceae</taxon>
        <taxon>Ectobacillus</taxon>
    </lineage>
</organism>
<feature type="transmembrane region" description="Helical" evidence="7">
    <location>
        <begin position="20"/>
        <end position="45"/>
    </location>
</feature>
<evidence type="ECO:0000256" key="6">
    <source>
        <dbReference type="ARBA" id="ARBA00023136"/>
    </source>
</evidence>
<feature type="transmembrane region" description="Helical" evidence="7">
    <location>
        <begin position="66"/>
        <end position="86"/>
    </location>
</feature>
<comment type="subcellular location">
    <subcellularLocation>
        <location evidence="1">Cell membrane</location>
        <topology evidence="1">Multi-pass membrane protein</topology>
    </subcellularLocation>
</comment>
<dbReference type="Gene3D" id="2.30.30.60">
    <property type="match status" value="1"/>
</dbReference>
<dbReference type="SUPFAM" id="SSF50182">
    <property type="entry name" value="Sm-like ribonucleoproteins"/>
    <property type="match status" value="1"/>
</dbReference>